<evidence type="ECO:0000256" key="1">
    <source>
        <dbReference type="SAM" id="MobiDB-lite"/>
    </source>
</evidence>
<protein>
    <recommendedName>
        <fullName evidence="4">DUF4192 family protein</fullName>
    </recommendedName>
</protein>
<comment type="caution">
    <text evidence="2">The sequence shown here is derived from an EMBL/GenBank/DDBJ whole genome shotgun (WGS) entry which is preliminary data.</text>
</comment>
<feature type="region of interest" description="Disordered" evidence="1">
    <location>
        <begin position="1"/>
        <end position="34"/>
    </location>
</feature>
<dbReference type="AlphaFoldDB" id="A0A413RLH6"/>
<gene>
    <name evidence="2" type="ORF">D1825_09815</name>
</gene>
<dbReference type="Proteomes" id="UP000283374">
    <property type="component" value="Unassembled WGS sequence"/>
</dbReference>
<reference evidence="2 3" key="1">
    <citation type="submission" date="2018-08" db="EMBL/GenBank/DDBJ databases">
        <title>Cellulomonas rhizosphaerae sp. nov., a novel actinomycete isolated from soil.</title>
        <authorList>
            <person name="Tian Y."/>
        </authorList>
    </citation>
    <scope>NUCLEOTIDE SEQUENCE [LARGE SCALE GENOMIC DNA]</scope>
    <source>
        <strain evidence="2 3">NEAU-TCZ24</strain>
    </source>
</reference>
<accession>A0A413RLH6</accession>
<feature type="compositionally biased region" description="Acidic residues" evidence="1">
    <location>
        <begin position="23"/>
        <end position="32"/>
    </location>
</feature>
<evidence type="ECO:0000313" key="3">
    <source>
        <dbReference type="Proteomes" id="UP000283374"/>
    </source>
</evidence>
<sequence>MTSAPLHEWDDWEDEPGRYPSYLDDDGPDDDLPLPPGEVLVCPADVLEFMLPLIGPERAGPMALWCALVDHEDRTLPLVMPISDVPMRPDPELVTSLVGQLREVLQDRVPDGGLVFAVVRRTGGDRGGVEVAWCAALMAAAEHAGVRVRAVAAVGRDRARVLQW</sequence>
<keyword evidence="3" id="KW-1185">Reference proteome</keyword>
<name>A0A413RLH6_9CELL</name>
<dbReference type="EMBL" id="QWKP01000193">
    <property type="protein sequence ID" value="RHA40706.1"/>
    <property type="molecule type" value="Genomic_DNA"/>
</dbReference>
<proteinExistence type="predicted"/>
<dbReference type="OrthoDB" id="5148709at2"/>
<organism evidence="2 3">
    <name type="scientific">Cellulomonas rhizosphaerae</name>
    <dbReference type="NCBI Taxonomy" id="2293719"/>
    <lineage>
        <taxon>Bacteria</taxon>
        <taxon>Bacillati</taxon>
        <taxon>Actinomycetota</taxon>
        <taxon>Actinomycetes</taxon>
        <taxon>Micrococcales</taxon>
        <taxon>Cellulomonadaceae</taxon>
        <taxon>Cellulomonas</taxon>
    </lineage>
</organism>
<evidence type="ECO:0000313" key="2">
    <source>
        <dbReference type="EMBL" id="RHA40706.1"/>
    </source>
</evidence>
<dbReference type="RefSeq" id="WP_118767241.1">
    <property type="nucleotide sequence ID" value="NZ_QWKP01000193.1"/>
</dbReference>
<evidence type="ECO:0008006" key="4">
    <source>
        <dbReference type="Google" id="ProtNLM"/>
    </source>
</evidence>